<accession>A0A6J6F9U6</accession>
<dbReference type="GO" id="GO:0008233">
    <property type="term" value="F:peptidase activity"/>
    <property type="evidence" value="ECO:0007669"/>
    <property type="project" value="UniProtKB-KW"/>
</dbReference>
<keyword evidence="2" id="KW-0645">Protease</keyword>
<dbReference type="PANTHER" id="PTHR13604:SF0">
    <property type="entry name" value="ABASIC SITE PROCESSING PROTEIN HMCES"/>
    <property type="match status" value="1"/>
</dbReference>
<dbReference type="InterPro" id="IPR003738">
    <property type="entry name" value="SRAP"/>
</dbReference>
<dbReference type="GO" id="GO:0106300">
    <property type="term" value="P:protein-DNA covalent cross-linking repair"/>
    <property type="evidence" value="ECO:0007669"/>
    <property type="project" value="InterPro"/>
</dbReference>
<dbReference type="PANTHER" id="PTHR13604">
    <property type="entry name" value="DC12-RELATED"/>
    <property type="match status" value="1"/>
</dbReference>
<dbReference type="Gene3D" id="3.90.1680.10">
    <property type="entry name" value="SOS response associated peptidase-like"/>
    <property type="match status" value="1"/>
</dbReference>
<evidence type="ECO:0000256" key="3">
    <source>
        <dbReference type="ARBA" id="ARBA00022763"/>
    </source>
</evidence>
<dbReference type="EMBL" id="CAEZUD010000009">
    <property type="protein sequence ID" value="CAB4585621.1"/>
    <property type="molecule type" value="Genomic_DNA"/>
</dbReference>
<evidence type="ECO:0000256" key="4">
    <source>
        <dbReference type="ARBA" id="ARBA00022801"/>
    </source>
</evidence>
<evidence type="ECO:0000256" key="1">
    <source>
        <dbReference type="ARBA" id="ARBA00008136"/>
    </source>
</evidence>
<keyword evidence="6" id="KW-0238">DNA-binding</keyword>
<dbReference type="AlphaFoldDB" id="A0A6J6F9U6"/>
<dbReference type="GO" id="GO:0006508">
    <property type="term" value="P:proteolysis"/>
    <property type="evidence" value="ECO:0007669"/>
    <property type="project" value="UniProtKB-KW"/>
</dbReference>
<gene>
    <name evidence="8" type="ORF">UFOPK1778_00312</name>
</gene>
<keyword evidence="4" id="KW-0378">Hydrolase</keyword>
<dbReference type="SUPFAM" id="SSF143081">
    <property type="entry name" value="BB1717-like"/>
    <property type="match status" value="1"/>
</dbReference>
<dbReference type="InterPro" id="IPR036590">
    <property type="entry name" value="SRAP-like"/>
</dbReference>
<keyword evidence="5" id="KW-0190">Covalent protein-DNA linkage</keyword>
<comment type="similarity">
    <text evidence="1">Belongs to the SOS response-associated peptidase family.</text>
</comment>
<name>A0A6J6F9U6_9ZZZZ</name>
<evidence type="ECO:0000256" key="2">
    <source>
        <dbReference type="ARBA" id="ARBA00022670"/>
    </source>
</evidence>
<dbReference type="GO" id="GO:0003697">
    <property type="term" value="F:single-stranded DNA binding"/>
    <property type="evidence" value="ECO:0007669"/>
    <property type="project" value="InterPro"/>
</dbReference>
<keyword evidence="3" id="KW-0227">DNA damage</keyword>
<evidence type="ECO:0000256" key="5">
    <source>
        <dbReference type="ARBA" id="ARBA00023124"/>
    </source>
</evidence>
<protein>
    <submittedName>
        <fullName evidence="8">Unannotated protein</fullName>
    </submittedName>
</protein>
<keyword evidence="7" id="KW-0456">Lyase</keyword>
<proteinExistence type="inferred from homology"/>
<dbReference type="Pfam" id="PF02586">
    <property type="entry name" value="SRAP"/>
    <property type="match status" value="1"/>
</dbReference>
<evidence type="ECO:0000313" key="8">
    <source>
        <dbReference type="EMBL" id="CAB4585621.1"/>
    </source>
</evidence>
<reference evidence="8" key="1">
    <citation type="submission" date="2020-05" db="EMBL/GenBank/DDBJ databases">
        <authorList>
            <person name="Chiriac C."/>
            <person name="Salcher M."/>
            <person name="Ghai R."/>
            <person name="Kavagutti S V."/>
        </authorList>
    </citation>
    <scope>NUCLEOTIDE SEQUENCE</scope>
</reference>
<evidence type="ECO:0000256" key="6">
    <source>
        <dbReference type="ARBA" id="ARBA00023125"/>
    </source>
</evidence>
<dbReference type="GO" id="GO:0016829">
    <property type="term" value="F:lyase activity"/>
    <property type="evidence" value="ECO:0007669"/>
    <property type="project" value="UniProtKB-KW"/>
</dbReference>
<organism evidence="8">
    <name type="scientific">freshwater metagenome</name>
    <dbReference type="NCBI Taxonomy" id="449393"/>
    <lineage>
        <taxon>unclassified sequences</taxon>
        <taxon>metagenomes</taxon>
        <taxon>ecological metagenomes</taxon>
    </lineage>
</organism>
<evidence type="ECO:0000256" key="7">
    <source>
        <dbReference type="ARBA" id="ARBA00023239"/>
    </source>
</evidence>
<sequence length="261" mass="29118">MCGRFALAASPGDLIEEFAITVGYNGPTLPADWNIAPTRPIYMIKANSAKAGADDGTKARELTTVSWGLIAPWAKDRESAIKSQSQAINARTETVHEKPTFRSAFRSRRCLIPATGYYEWATEMGDFPPKQPFYIHSIQNIHSIPDSESAVSKHLLFAGIYDSWIDSNGEIFESAAIITREAVGKLAPIHHRMPTFLPRDRWDTWLDPELREIDAIRKLLEFPDPTGALQADPVSTRVNFVRNNGPELIVPIELGEPETLF</sequence>